<proteinExistence type="predicted"/>
<comment type="caution">
    <text evidence="1">The sequence shown here is derived from an EMBL/GenBank/DDBJ whole genome shotgun (WGS) entry which is preliminary data.</text>
</comment>
<dbReference type="EMBL" id="CAJNAP010000034">
    <property type="protein sequence ID" value="CAE6511759.1"/>
    <property type="molecule type" value="Genomic_DNA"/>
</dbReference>
<reference evidence="1" key="1">
    <citation type="submission" date="2021-02" db="EMBL/GenBank/DDBJ databases">
        <authorList>
            <person name="Han P."/>
        </authorList>
    </citation>
    <scope>NUCLEOTIDE SEQUENCE</scope>
    <source>
        <strain evidence="1">Nitrosomonas nitrosa 18-3D</strain>
    </source>
</reference>
<sequence length="182" mass="20306">MNSVDPIQLISEGNRLEFVARGFLEESECVNRMISRLVFIRELFNLNKTSDQSLENEKVIDLSEHQLMGLYELINDEFISALPDISERIQGRMKYAPESERGDLFDARESIYSAIGKLSFVLMLAELPPSGTCITLSYQASRGLVRILENIEADLEAIECILDCAGTSLMSSMKSDAGGKTN</sequence>
<dbReference type="RefSeq" id="WP_204800143.1">
    <property type="nucleotide sequence ID" value="NZ_CAJNAP010000034.1"/>
</dbReference>
<accession>A0A8H8Z1Z9</accession>
<organism evidence="1 2">
    <name type="scientific">Nitrosomonas nitrosa</name>
    <dbReference type="NCBI Taxonomy" id="52442"/>
    <lineage>
        <taxon>Bacteria</taxon>
        <taxon>Pseudomonadati</taxon>
        <taxon>Pseudomonadota</taxon>
        <taxon>Betaproteobacteria</taxon>
        <taxon>Nitrosomonadales</taxon>
        <taxon>Nitrosomonadaceae</taxon>
        <taxon>Nitrosomonas</taxon>
    </lineage>
</organism>
<protein>
    <submittedName>
        <fullName evidence="1">Uncharacterized protein</fullName>
    </submittedName>
</protein>
<gene>
    <name evidence="1" type="ORF">NMYAN_40007</name>
</gene>
<dbReference type="Proteomes" id="UP000601736">
    <property type="component" value="Unassembled WGS sequence"/>
</dbReference>
<evidence type="ECO:0000313" key="2">
    <source>
        <dbReference type="Proteomes" id="UP000601736"/>
    </source>
</evidence>
<evidence type="ECO:0000313" key="1">
    <source>
        <dbReference type="EMBL" id="CAE6511759.1"/>
    </source>
</evidence>
<name>A0A8H8Z1Z9_9PROT</name>
<dbReference type="AlphaFoldDB" id="A0A8H8Z1Z9"/>